<dbReference type="EMBL" id="OW659477">
    <property type="protein sequence ID" value="CAH2762701.1"/>
    <property type="molecule type" value="Genomic_DNA"/>
</dbReference>
<dbReference type="Proteomes" id="UP001154111">
    <property type="component" value="Chromosome"/>
</dbReference>
<dbReference type="AlphaFoldDB" id="A0AAU9VJU0"/>
<protein>
    <submittedName>
        <fullName evidence="4">Protein of uncharacterized function (DUF3847)</fullName>
    </submittedName>
</protein>
<keyword evidence="5" id="KW-1185">Reference proteome</keyword>
<feature type="coiled-coil region" evidence="1">
    <location>
        <begin position="1"/>
        <end position="45"/>
    </location>
</feature>
<dbReference type="Proteomes" id="UP001154095">
    <property type="component" value="Chromosome"/>
</dbReference>
<evidence type="ECO:0000256" key="2">
    <source>
        <dbReference type="SAM" id="MobiDB-lite"/>
    </source>
</evidence>
<feature type="compositionally biased region" description="Acidic residues" evidence="2">
    <location>
        <begin position="123"/>
        <end position="134"/>
    </location>
</feature>
<evidence type="ECO:0000256" key="1">
    <source>
        <dbReference type="SAM" id="Coils"/>
    </source>
</evidence>
<evidence type="ECO:0000313" key="3">
    <source>
        <dbReference type="EMBL" id="CAH2762677.1"/>
    </source>
</evidence>
<accession>A0AAU9VJU0</accession>
<dbReference type="EMBL" id="OW659496">
    <property type="protein sequence ID" value="CAH2762677.1"/>
    <property type="molecule type" value="Genomic_DNA"/>
</dbReference>
<dbReference type="RefSeq" id="WP_254006564.1">
    <property type="nucleotide sequence ID" value="NZ_OW659477.1"/>
</dbReference>
<evidence type="ECO:0000313" key="5">
    <source>
        <dbReference type="Proteomes" id="UP001154095"/>
    </source>
</evidence>
<reference evidence="4" key="1">
    <citation type="submission" date="2022-04" db="EMBL/GenBank/DDBJ databases">
        <authorList>
            <person name="Forde T."/>
        </authorList>
    </citation>
    <scope>NUCLEOTIDE SEQUENCE</scope>
    <source>
        <strain evidence="4">A18Y016a</strain>
        <strain evidence="3">A18Y020d</strain>
    </source>
</reference>
<keyword evidence="1" id="KW-0175">Coiled coil</keyword>
<evidence type="ECO:0000313" key="4">
    <source>
        <dbReference type="EMBL" id="CAH2762701.1"/>
    </source>
</evidence>
<proteinExistence type="predicted"/>
<sequence>MKELEKAMEQLKKENNKIEKAQNRAKQLNQKINKLKRSAETQRKIRKGGVFEAFEREITGRQEDTNNDLVYAFLDYVLSDNRNREKLKELTEIHIKDKEIDVEETKNTDDENERLENQKVENSDEDMEDVFLES</sequence>
<organism evidence="4 6">
    <name type="scientific">Erysipelothrix amsterdamensis</name>
    <dbReference type="NCBI Taxonomy" id="2929157"/>
    <lineage>
        <taxon>Bacteria</taxon>
        <taxon>Bacillati</taxon>
        <taxon>Bacillota</taxon>
        <taxon>Erysipelotrichia</taxon>
        <taxon>Erysipelotrichales</taxon>
        <taxon>Erysipelotrichaceae</taxon>
        <taxon>Erysipelothrix</taxon>
    </lineage>
</organism>
<feature type="compositionally biased region" description="Basic and acidic residues" evidence="2">
    <location>
        <begin position="104"/>
        <end position="122"/>
    </location>
</feature>
<evidence type="ECO:0000313" key="6">
    <source>
        <dbReference type="Proteomes" id="UP001154111"/>
    </source>
</evidence>
<name>A0AAU9VJU0_9FIRM</name>
<gene>
    <name evidence="4" type="ORF">ERYAMS2_01335</name>
    <name evidence="3" type="ORF">ERYAMS_01041</name>
</gene>
<feature type="region of interest" description="Disordered" evidence="2">
    <location>
        <begin position="104"/>
        <end position="134"/>
    </location>
</feature>